<keyword evidence="2" id="KW-0540">Nuclease</keyword>
<dbReference type="EMBL" id="KT625415">
    <property type="protein sequence ID" value="ALO63094.1"/>
    <property type="molecule type" value="Genomic_DNA"/>
</dbReference>
<keyword evidence="2" id="KW-0150">Chloroplast</keyword>
<feature type="domain" description="Homing endonuclease LAGLIDADG" evidence="1">
    <location>
        <begin position="17"/>
        <end position="205"/>
    </location>
</feature>
<accession>A0A0S2LNV5</accession>
<dbReference type="GeneID" id="26378795"/>
<dbReference type="AlphaFoldDB" id="A0A0S2LNV5"/>
<dbReference type="GO" id="GO:0004519">
    <property type="term" value="F:endonuclease activity"/>
    <property type="evidence" value="ECO:0007669"/>
    <property type="project" value="UniProtKB-KW"/>
</dbReference>
<dbReference type="Gene3D" id="3.10.28.10">
    <property type="entry name" value="Homing endonucleases"/>
    <property type="match status" value="2"/>
</dbReference>
<dbReference type="GeneID" id="26378785"/>
<keyword evidence="2" id="KW-0934">Plastid</keyword>
<protein>
    <submittedName>
        <fullName evidence="2">Putative LAGLIDADG homing endonuclease</fullName>
    </submittedName>
</protein>
<dbReference type="SUPFAM" id="SSF55608">
    <property type="entry name" value="Homing endonucleases"/>
    <property type="match status" value="1"/>
</dbReference>
<evidence type="ECO:0000259" key="1">
    <source>
        <dbReference type="Pfam" id="PF03161"/>
    </source>
</evidence>
<gene>
    <name evidence="2" type="primary">orf245b</name>
</gene>
<keyword evidence="2" id="KW-0255">Endonuclease</keyword>
<name>A0A0S2LNV5_9CHLO</name>
<dbReference type="InterPro" id="IPR027434">
    <property type="entry name" value="Homing_endonucl"/>
</dbReference>
<organism evidence="2">
    <name type="scientific">Hafniomonas laevis</name>
    <dbReference type="NCBI Taxonomy" id="436124"/>
    <lineage>
        <taxon>Eukaryota</taxon>
        <taxon>Viridiplantae</taxon>
        <taxon>Chlorophyta</taxon>
        <taxon>core chlorophytes</taxon>
        <taxon>Chlorophyceae</taxon>
        <taxon>CS clade</taxon>
        <taxon>Chlamydomonadales</taxon>
        <taxon>Dunaliellaceae</taxon>
        <taxon>Hafniomonas</taxon>
    </lineage>
</organism>
<proteinExistence type="predicted"/>
<dbReference type="Pfam" id="PF03161">
    <property type="entry name" value="LAGLIDADG_2"/>
    <property type="match status" value="1"/>
</dbReference>
<evidence type="ECO:0000313" key="2">
    <source>
        <dbReference type="EMBL" id="ALO63089.1"/>
    </source>
</evidence>
<reference evidence="2" key="1">
    <citation type="journal article" date="2015" name="BMC Evol. Biol.">
        <title>Chloroplast phylogenomic analysis of chlorophyte green algae identifies a novel lineage sister to the Sphaeropleales (Chlorophyceae).</title>
        <authorList>
            <person name="Lemieux C."/>
            <person name="Vincent A.T."/>
            <person name="Labarre A."/>
            <person name="Otis C."/>
            <person name="Turmel M."/>
        </authorList>
    </citation>
    <scope>NUCLEOTIDE SEQUENCE</scope>
</reference>
<geneLocation type="chloroplast" evidence="2"/>
<sequence>MTKKIFKWYEVPDYLKGILVGWLLGDASLDRDARTDPINKKLAPPTTCRLRILQSEKQHEYVMEKYKLLKEITPTPPKLYDPTNPDSRTGKKYVKSYFNTTQEPCFLYYFKAFYVETTTESGDIKYVKRVPPNIGELLTPEGIAHWFMDDGSAKWHGHSNAIRFSTDCFSKEDIQLLQDVLREKYQLETSAVAKRKGWNIETTSAGYDIIKKLIYPHLYPSMMYKFPGAADIRLEEETDEIDDDK</sequence>
<dbReference type="RefSeq" id="YP_009185017.1">
    <property type="nucleotide sequence ID" value="NC_028583.1"/>
</dbReference>
<dbReference type="InterPro" id="IPR004860">
    <property type="entry name" value="LAGLIDADG_dom"/>
</dbReference>
<keyword evidence="2" id="KW-0378">Hydrolase</keyword>
<dbReference type="RefSeq" id="YP_009184979.1">
    <property type="nucleotide sequence ID" value="NC_028583.1"/>
</dbReference>
<dbReference type="EMBL" id="KT625415">
    <property type="protein sequence ID" value="ALO63089.1"/>
    <property type="molecule type" value="Genomic_DNA"/>
</dbReference>